<evidence type="ECO:0000256" key="2">
    <source>
        <dbReference type="ARBA" id="ARBA00023125"/>
    </source>
</evidence>
<dbReference type="Pfam" id="PF12833">
    <property type="entry name" value="HTH_18"/>
    <property type="match status" value="1"/>
</dbReference>
<dbReference type="Proteomes" id="UP000003900">
    <property type="component" value="Unassembled WGS sequence"/>
</dbReference>
<dbReference type="InterPro" id="IPR009057">
    <property type="entry name" value="Homeodomain-like_sf"/>
</dbReference>
<dbReference type="InterPro" id="IPR018060">
    <property type="entry name" value="HTH_AraC"/>
</dbReference>
<accession>H3SA46</accession>
<dbReference type="SMART" id="SM00342">
    <property type="entry name" value="HTH_ARAC"/>
    <property type="match status" value="1"/>
</dbReference>
<dbReference type="PANTHER" id="PTHR43280:SF30">
    <property type="entry name" value="MMSAB OPERON REGULATORY PROTEIN"/>
    <property type="match status" value="1"/>
</dbReference>
<keyword evidence="1" id="KW-0805">Transcription regulation</keyword>
<dbReference type="SUPFAM" id="SSF51215">
    <property type="entry name" value="Regulatory protein AraC"/>
    <property type="match status" value="1"/>
</dbReference>
<dbReference type="OrthoDB" id="9803764at2"/>
<dbReference type="InterPro" id="IPR037923">
    <property type="entry name" value="HTH-like"/>
</dbReference>
<keyword evidence="3" id="KW-0804">Transcription</keyword>
<proteinExistence type="predicted"/>
<comment type="caution">
    <text evidence="5">The sequence shown here is derived from an EMBL/GenBank/DDBJ whole genome shotgun (WGS) entry which is preliminary data.</text>
</comment>
<feature type="domain" description="HTH araC/xylS-type" evidence="4">
    <location>
        <begin position="183"/>
        <end position="281"/>
    </location>
</feature>
<dbReference type="PANTHER" id="PTHR43280">
    <property type="entry name" value="ARAC-FAMILY TRANSCRIPTIONAL REGULATOR"/>
    <property type="match status" value="1"/>
</dbReference>
<keyword evidence="2" id="KW-0238">DNA-binding</keyword>
<dbReference type="SUPFAM" id="SSF46689">
    <property type="entry name" value="Homeodomain-like"/>
    <property type="match status" value="1"/>
</dbReference>
<evidence type="ECO:0000313" key="6">
    <source>
        <dbReference type="Proteomes" id="UP000003900"/>
    </source>
</evidence>
<keyword evidence="6" id="KW-1185">Reference proteome</keyword>
<dbReference type="GO" id="GO:0003700">
    <property type="term" value="F:DNA-binding transcription factor activity"/>
    <property type="evidence" value="ECO:0007669"/>
    <property type="project" value="InterPro"/>
</dbReference>
<name>H3SA46_9BACL</name>
<dbReference type="PATRIC" id="fig|1131935.3.peg.376"/>
<dbReference type="Gene3D" id="1.10.10.60">
    <property type="entry name" value="Homeodomain-like"/>
    <property type="match status" value="2"/>
</dbReference>
<evidence type="ECO:0000256" key="1">
    <source>
        <dbReference type="ARBA" id="ARBA00023015"/>
    </source>
</evidence>
<organism evidence="5 6">
    <name type="scientific">Paenibacillus dendritiformis C454</name>
    <dbReference type="NCBI Taxonomy" id="1131935"/>
    <lineage>
        <taxon>Bacteria</taxon>
        <taxon>Bacillati</taxon>
        <taxon>Bacillota</taxon>
        <taxon>Bacilli</taxon>
        <taxon>Bacillales</taxon>
        <taxon>Paenibacillaceae</taxon>
        <taxon>Paenibacillus</taxon>
    </lineage>
</organism>
<sequence length="282" mass="32101">MINFLDYMVKEARIRATAPLAPRGSAAERLRLREGGQTGDSVARCSELISDCWVYGAIERGAGSWHTEQRGIIPLQTGAWFIVKPQVQFALLPDAAAGWVLSYFCFDGSRAEELYRYYADGADADGCPDPMLWPARHAQLRALLEVGSEYLLDRAGLLFELLVFDRGSRTERRPAQGKEQLQAELLALLDDAVYEPLEDERLAGMAKMSVPTLRRKVKKYTGYTLHDWVHRLKMEEAKRLLRGSDAPVKHIAALLRYEDAYYFSRLFKKWTGLSPQHYRARD</sequence>
<gene>
    <name evidence="5" type="ORF">PDENDC454_01895</name>
</gene>
<evidence type="ECO:0000259" key="4">
    <source>
        <dbReference type="PROSITE" id="PS01124"/>
    </source>
</evidence>
<dbReference type="AlphaFoldDB" id="H3SA46"/>
<evidence type="ECO:0000313" key="5">
    <source>
        <dbReference type="EMBL" id="EHQ64070.1"/>
    </source>
</evidence>
<evidence type="ECO:0000256" key="3">
    <source>
        <dbReference type="ARBA" id="ARBA00023163"/>
    </source>
</evidence>
<dbReference type="PROSITE" id="PS01124">
    <property type="entry name" value="HTH_ARAC_FAMILY_2"/>
    <property type="match status" value="1"/>
</dbReference>
<dbReference type="RefSeq" id="WP_006674887.1">
    <property type="nucleotide sequence ID" value="NZ_AHKH01000003.1"/>
</dbReference>
<reference evidence="5 6" key="1">
    <citation type="journal article" date="2012" name="J. Bacteriol.">
        <title>Genome Sequence of the Pattern-Forming Social Bacterium Paenibacillus dendritiformis C454 Chiral Morphotype.</title>
        <authorList>
            <person name="Sirota-Madi A."/>
            <person name="Olender T."/>
            <person name="Helman Y."/>
            <person name="Brainis I."/>
            <person name="Finkelshtein A."/>
            <person name="Roth D."/>
            <person name="Hagai E."/>
            <person name="Leshkowitz D."/>
            <person name="Brodsky L."/>
            <person name="Galatenko V."/>
            <person name="Nikolaev V."/>
            <person name="Gutnick D.L."/>
            <person name="Lancet D."/>
            <person name="Ben-Jacob E."/>
        </authorList>
    </citation>
    <scope>NUCLEOTIDE SEQUENCE [LARGE SCALE GENOMIC DNA]</scope>
    <source>
        <strain evidence="5 6">C454</strain>
    </source>
</reference>
<protein>
    <submittedName>
        <fullName evidence="5">AraC family transcriptional regulator</fullName>
    </submittedName>
</protein>
<dbReference type="STRING" id="1131935.PDENDC454_01895"/>
<dbReference type="GO" id="GO:0043565">
    <property type="term" value="F:sequence-specific DNA binding"/>
    <property type="evidence" value="ECO:0007669"/>
    <property type="project" value="InterPro"/>
</dbReference>
<dbReference type="EMBL" id="AHKH01000003">
    <property type="protein sequence ID" value="EHQ64070.1"/>
    <property type="molecule type" value="Genomic_DNA"/>
</dbReference>